<dbReference type="EMBL" id="BAAAHB010000061">
    <property type="protein sequence ID" value="GAA0479167.1"/>
    <property type="molecule type" value="Genomic_DNA"/>
</dbReference>
<evidence type="ECO:0000313" key="2">
    <source>
        <dbReference type="EMBL" id="GAA0479167.1"/>
    </source>
</evidence>
<name>A0ABN1AL16_9ACTN</name>
<reference evidence="2 3" key="1">
    <citation type="journal article" date="2019" name="Int. J. Syst. Evol. Microbiol.">
        <title>The Global Catalogue of Microorganisms (GCM) 10K type strain sequencing project: providing services to taxonomists for standard genome sequencing and annotation.</title>
        <authorList>
            <consortium name="The Broad Institute Genomics Platform"/>
            <consortium name="The Broad Institute Genome Sequencing Center for Infectious Disease"/>
            <person name="Wu L."/>
            <person name="Ma J."/>
        </authorList>
    </citation>
    <scope>NUCLEOTIDE SEQUENCE [LARGE SCALE GENOMIC DNA]</scope>
    <source>
        <strain evidence="2 3">JCM 10649</strain>
    </source>
</reference>
<keyword evidence="3" id="KW-1185">Reference proteome</keyword>
<evidence type="ECO:0000256" key="1">
    <source>
        <dbReference type="SAM" id="MobiDB-lite"/>
    </source>
</evidence>
<proteinExistence type="predicted"/>
<organism evidence="2 3">
    <name type="scientific">Streptomyces stramineus</name>
    <dbReference type="NCBI Taxonomy" id="173861"/>
    <lineage>
        <taxon>Bacteria</taxon>
        <taxon>Bacillati</taxon>
        <taxon>Actinomycetota</taxon>
        <taxon>Actinomycetes</taxon>
        <taxon>Kitasatosporales</taxon>
        <taxon>Streptomycetaceae</taxon>
        <taxon>Streptomyces</taxon>
    </lineage>
</organism>
<feature type="compositionally biased region" description="Basic and acidic residues" evidence="1">
    <location>
        <begin position="1"/>
        <end position="11"/>
    </location>
</feature>
<gene>
    <name evidence="2" type="ORF">GCM10009544_46360</name>
</gene>
<accession>A0ABN1AL16</accession>
<protein>
    <submittedName>
        <fullName evidence="2">Uncharacterized protein</fullName>
    </submittedName>
</protein>
<comment type="caution">
    <text evidence="2">The sequence shown here is derived from an EMBL/GenBank/DDBJ whole genome shotgun (WGS) entry which is preliminary data.</text>
</comment>
<feature type="region of interest" description="Disordered" evidence="1">
    <location>
        <begin position="1"/>
        <end position="56"/>
    </location>
</feature>
<evidence type="ECO:0000313" key="3">
    <source>
        <dbReference type="Proteomes" id="UP001499895"/>
    </source>
</evidence>
<sequence length="110" mass="11185">MTPARTRDVPRRHLPPAAPGRRPPARPAASAEAEPRREHSQPAGPLAPAPALGAPAQVRVEGRPGHVRRQLLAVDAGGKGGTELTAVHPAIVPAAAAAPRTTPRPGGRGA</sequence>
<feature type="compositionally biased region" description="Low complexity" evidence="1">
    <location>
        <begin position="42"/>
        <end position="56"/>
    </location>
</feature>
<dbReference type="Proteomes" id="UP001499895">
    <property type="component" value="Unassembled WGS sequence"/>
</dbReference>
<feature type="compositionally biased region" description="Pro residues" evidence="1">
    <location>
        <begin position="16"/>
        <end position="26"/>
    </location>
</feature>